<evidence type="ECO:0000256" key="1">
    <source>
        <dbReference type="ARBA" id="ARBA00022884"/>
    </source>
</evidence>
<dbReference type="EMBL" id="CP136892">
    <property type="protein sequence ID" value="WOL00944.1"/>
    <property type="molecule type" value="Genomic_DNA"/>
</dbReference>
<dbReference type="Proteomes" id="UP001327560">
    <property type="component" value="Chromosome 3"/>
</dbReference>
<dbReference type="Gene3D" id="3.30.70.330">
    <property type="match status" value="1"/>
</dbReference>
<dbReference type="GO" id="GO:0003729">
    <property type="term" value="F:mRNA binding"/>
    <property type="evidence" value="ECO:0007669"/>
    <property type="project" value="TreeGrafter"/>
</dbReference>
<accession>A0AAQ3Q7X0</accession>
<evidence type="ECO:0000256" key="2">
    <source>
        <dbReference type="PROSITE-ProRule" id="PRU00176"/>
    </source>
</evidence>
<feature type="compositionally biased region" description="Low complexity" evidence="3">
    <location>
        <begin position="265"/>
        <end position="278"/>
    </location>
</feature>
<dbReference type="AlphaFoldDB" id="A0AAQ3Q7X0"/>
<dbReference type="FunFam" id="3.10.450.50:FF:000003">
    <property type="entry name" value="Nuclear transport factor 2 family protein"/>
    <property type="match status" value="1"/>
</dbReference>
<dbReference type="InterPro" id="IPR039539">
    <property type="entry name" value="Ras_GTPase_bind_prot"/>
</dbReference>
<dbReference type="CDD" id="cd00590">
    <property type="entry name" value="RRM_SF"/>
    <property type="match status" value="1"/>
</dbReference>
<dbReference type="CDD" id="cd00780">
    <property type="entry name" value="NTF2"/>
    <property type="match status" value="1"/>
</dbReference>
<dbReference type="InterPro" id="IPR018222">
    <property type="entry name" value="Nuclear_transport_factor_2_euk"/>
</dbReference>
<sequence>MATHPSSDDSSPPPAQVVGNAFVQQYYHILQQSPELVHRFYQDGSKMGRPDANGAMNEITTADAINENILSRVFVRAELKTVDAQESLGGGVTVLVMGYLTGEDNVRKDFIQSFFLAPQQQGYYVLNDIFRFVEEVEHQQEYQGLVNGTDAPHALEHDLPLVQEHYVSEQTVPLKVDEEVHDGEVCNPSSDKGEDDEESPGEIIDDKVPNSSQGMVIEPDVITVQEDMPKLSYASIVKASKDNGSASVTVRTLPRPVPTKRDSEALPTPAALPAPTATQASDIPAASLTDAKSSNVQETETGYSIYVKNLPYDATPAQLEEEFKKHGSIKTNGIQVRGSKMQGFCFGFVEFEEASAVQSAIEASPIKIGGRQVFVEQKRTTGPPVANRGGRFAQGRGGFRNDGRGRGNYSGGRGYARGYFNNRSDFGGNRGA</sequence>
<dbReference type="InterPro" id="IPR032710">
    <property type="entry name" value="NTF2-like_dom_sf"/>
</dbReference>
<dbReference type="InterPro" id="IPR035979">
    <property type="entry name" value="RBD_domain_sf"/>
</dbReference>
<dbReference type="Pfam" id="PF00076">
    <property type="entry name" value="RRM_1"/>
    <property type="match status" value="1"/>
</dbReference>
<gene>
    <name evidence="6" type="ORF">Cni_G09657</name>
</gene>
<feature type="region of interest" description="Disordered" evidence="3">
    <location>
        <begin position="381"/>
        <end position="414"/>
    </location>
</feature>
<keyword evidence="7" id="KW-1185">Reference proteome</keyword>
<dbReference type="SMART" id="SM00360">
    <property type="entry name" value="RRM"/>
    <property type="match status" value="1"/>
</dbReference>
<feature type="domain" description="RRM" evidence="4">
    <location>
        <begin position="303"/>
        <end position="380"/>
    </location>
</feature>
<evidence type="ECO:0000313" key="7">
    <source>
        <dbReference type="Proteomes" id="UP001327560"/>
    </source>
</evidence>
<keyword evidence="1 2" id="KW-0694">RNA-binding</keyword>
<dbReference type="InterPro" id="IPR012677">
    <property type="entry name" value="Nucleotide-bd_a/b_plait_sf"/>
</dbReference>
<evidence type="ECO:0000259" key="5">
    <source>
        <dbReference type="PROSITE" id="PS50177"/>
    </source>
</evidence>
<evidence type="ECO:0000259" key="4">
    <source>
        <dbReference type="PROSITE" id="PS50102"/>
    </source>
</evidence>
<dbReference type="InterPro" id="IPR000504">
    <property type="entry name" value="RRM_dom"/>
</dbReference>
<protein>
    <submittedName>
        <fullName evidence="6">Ras GTPase-activating protein-binding protein 1-like</fullName>
    </submittedName>
</protein>
<dbReference type="SUPFAM" id="SSF54928">
    <property type="entry name" value="RNA-binding domain, RBD"/>
    <property type="match status" value="1"/>
</dbReference>
<dbReference type="PROSITE" id="PS50102">
    <property type="entry name" value="RRM"/>
    <property type="match status" value="1"/>
</dbReference>
<proteinExistence type="predicted"/>
<dbReference type="PROSITE" id="PS50177">
    <property type="entry name" value="NTF2_DOMAIN"/>
    <property type="match status" value="1"/>
</dbReference>
<feature type="region of interest" description="Disordered" evidence="3">
    <location>
        <begin position="177"/>
        <end position="213"/>
    </location>
</feature>
<dbReference type="InterPro" id="IPR002075">
    <property type="entry name" value="NTF2_dom"/>
</dbReference>
<name>A0AAQ3Q7X0_9LILI</name>
<dbReference type="PANTHER" id="PTHR10693:SF20">
    <property type="entry name" value="AT27578P"/>
    <property type="match status" value="1"/>
</dbReference>
<dbReference type="SUPFAM" id="SSF54427">
    <property type="entry name" value="NTF2-like"/>
    <property type="match status" value="1"/>
</dbReference>
<feature type="region of interest" description="Disordered" evidence="3">
    <location>
        <begin position="244"/>
        <end position="294"/>
    </location>
</feature>
<dbReference type="GO" id="GO:1990904">
    <property type="term" value="C:ribonucleoprotein complex"/>
    <property type="evidence" value="ECO:0007669"/>
    <property type="project" value="TreeGrafter"/>
</dbReference>
<dbReference type="GO" id="GO:0005829">
    <property type="term" value="C:cytosol"/>
    <property type="evidence" value="ECO:0007669"/>
    <property type="project" value="TreeGrafter"/>
</dbReference>
<reference evidence="6 7" key="1">
    <citation type="submission" date="2023-10" db="EMBL/GenBank/DDBJ databases">
        <title>Chromosome-scale genome assembly provides insights into flower coloration mechanisms of Canna indica.</title>
        <authorList>
            <person name="Li C."/>
        </authorList>
    </citation>
    <scope>NUCLEOTIDE SEQUENCE [LARGE SCALE GENOMIC DNA]</scope>
    <source>
        <tissue evidence="6">Flower</tissue>
    </source>
</reference>
<dbReference type="PANTHER" id="PTHR10693">
    <property type="entry name" value="RAS GTPASE-ACTIVATING PROTEIN-BINDING PROTEIN"/>
    <property type="match status" value="1"/>
</dbReference>
<organism evidence="6 7">
    <name type="scientific">Canna indica</name>
    <name type="common">Indian-shot</name>
    <dbReference type="NCBI Taxonomy" id="4628"/>
    <lineage>
        <taxon>Eukaryota</taxon>
        <taxon>Viridiplantae</taxon>
        <taxon>Streptophyta</taxon>
        <taxon>Embryophyta</taxon>
        <taxon>Tracheophyta</taxon>
        <taxon>Spermatophyta</taxon>
        <taxon>Magnoliopsida</taxon>
        <taxon>Liliopsida</taxon>
        <taxon>Zingiberales</taxon>
        <taxon>Cannaceae</taxon>
        <taxon>Canna</taxon>
    </lineage>
</organism>
<evidence type="ECO:0000313" key="6">
    <source>
        <dbReference type="EMBL" id="WOL00944.1"/>
    </source>
</evidence>
<feature type="domain" description="NTF2" evidence="5">
    <location>
        <begin position="18"/>
        <end position="132"/>
    </location>
</feature>
<dbReference type="Pfam" id="PF02136">
    <property type="entry name" value="NTF2"/>
    <property type="match status" value="1"/>
</dbReference>
<dbReference type="Gene3D" id="3.10.450.50">
    <property type="match status" value="1"/>
</dbReference>
<evidence type="ECO:0000256" key="3">
    <source>
        <dbReference type="SAM" id="MobiDB-lite"/>
    </source>
</evidence>